<proteinExistence type="predicted"/>
<evidence type="ECO:0000313" key="5">
    <source>
        <dbReference type="EMBL" id="CAF4334725.1"/>
    </source>
</evidence>
<dbReference type="Proteomes" id="UP000677228">
    <property type="component" value="Unassembled WGS sequence"/>
</dbReference>
<keyword evidence="6" id="KW-1185">Reference proteome</keyword>
<dbReference type="EMBL" id="CAJNOK010036478">
    <property type="protein sequence ID" value="CAF1522893.1"/>
    <property type="molecule type" value="Genomic_DNA"/>
</dbReference>
<protein>
    <submittedName>
        <fullName evidence="2">Uncharacterized protein</fullName>
    </submittedName>
</protein>
<evidence type="ECO:0000313" key="6">
    <source>
        <dbReference type="Proteomes" id="UP000663829"/>
    </source>
</evidence>
<evidence type="ECO:0000313" key="4">
    <source>
        <dbReference type="EMBL" id="CAF4309680.1"/>
    </source>
</evidence>
<reference evidence="2" key="1">
    <citation type="submission" date="2021-02" db="EMBL/GenBank/DDBJ databases">
        <authorList>
            <person name="Nowell W R."/>
        </authorList>
    </citation>
    <scope>NUCLEOTIDE SEQUENCE</scope>
</reference>
<evidence type="ECO:0000313" key="2">
    <source>
        <dbReference type="EMBL" id="CAF1465466.1"/>
    </source>
</evidence>
<evidence type="ECO:0000256" key="1">
    <source>
        <dbReference type="SAM" id="MobiDB-lite"/>
    </source>
</evidence>
<dbReference type="Proteomes" id="UP000682733">
    <property type="component" value="Unassembled WGS sequence"/>
</dbReference>
<feature type="region of interest" description="Disordered" evidence="1">
    <location>
        <begin position="143"/>
        <end position="171"/>
    </location>
</feature>
<sequence>MNATTVKFYDPNQQHAGIKRRFIDTYIYHTLNEFVLSIIQQPQQKTYVFLCCDNVNEVLNVIHDLHQILSVYVCQCDRHSPYQPLNLSFQELKNVEHPNITDKNQLKAQLCLVNLSICTLDGNIMGIQRYNRKFRKYMRQATFNPAESREEREPVSDGSAGSDIGEEERGN</sequence>
<dbReference type="EMBL" id="CAJOBC010085714">
    <property type="protein sequence ID" value="CAF4334725.1"/>
    <property type="molecule type" value="Genomic_DNA"/>
</dbReference>
<dbReference type="EMBL" id="CAJNOQ010020251">
    <property type="protein sequence ID" value="CAF1465466.1"/>
    <property type="molecule type" value="Genomic_DNA"/>
</dbReference>
<name>A0A815QMZ7_9BILA</name>
<dbReference type="Proteomes" id="UP000663829">
    <property type="component" value="Unassembled WGS sequence"/>
</dbReference>
<organism evidence="2 6">
    <name type="scientific">Didymodactylos carnosus</name>
    <dbReference type="NCBI Taxonomy" id="1234261"/>
    <lineage>
        <taxon>Eukaryota</taxon>
        <taxon>Metazoa</taxon>
        <taxon>Spiralia</taxon>
        <taxon>Gnathifera</taxon>
        <taxon>Rotifera</taxon>
        <taxon>Eurotatoria</taxon>
        <taxon>Bdelloidea</taxon>
        <taxon>Philodinida</taxon>
        <taxon>Philodinidae</taxon>
        <taxon>Didymodactylos</taxon>
    </lineage>
</organism>
<dbReference type="AlphaFoldDB" id="A0A815QMZ7"/>
<comment type="caution">
    <text evidence="2">The sequence shown here is derived from an EMBL/GenBank/DDBJ whole genome shotgun (WGS) entry which is preliminary data.</text>
</comment>
<dbReference type="Proteomes" id="UP000681722">
    <property type="component" value="Unassembled WGS sequence"/>
</dbReference>
<gene>
    <name evidence="2" type="ORF">GPM918_LOCUS35254</name>
    <name evidence="3" type="ORF">OVA965_LOCUS37870</name>
    <name evidence="5" type="ORF">SRO942_LOCUS35971</name>
    <name evidence="4" type="ORF">TMI583_LOCUS38992</name>
</gene>
<dbReference type="EMBL" id="CAJOBA010058624">
    <property type="protein sequence ID" value="CAF4309680.1"/>
    <property type="molecule type" value="Genomic_DNA"/>
</dbReference>
<accession>A0A815QMZ7</accession>
<evidence type="ECO:0000313" key="3">
    <source>
        <dbReference type="EMBL" id="CAF1522893.1"/>
    </source>
</evidence>